<dbReference type="AlphaFoldDB" id="A0AAD5HGA2"/>
<dbReference type="PANTHER" id="PTHR31605:SF0">
    <property type="entry name" value="GLYCEROL-3-PHOSPHATE O-ACYLTRANSFERASE 1"/>
    <property type="match status" value="1"/>
</dbReference>
<feature type="transmembrane region" description="Helical" evidence="1">
    <location>
        <begin position="474"/>
        <end position="495"/>
    </location>
</feature>
<feature type="transmembrane region" description="Helical" evidence="1">
    <location>
        <begin position="389"/>
        <end position="413"/>
    </location>
</feature>
<dbReference type="Pfam" id="PF01553">
    <property type="entry name" value="Acyltransferase"/>
    <property type="match status" value="1"/>
</dbReference>
<protein>
    <recommendedName>
        <fullName evidence="2">Phospholipid/glycerol acyltransferase domain-containing protein</fullName>
    </recommendedName>
</protein>
<dbReference type="CDD" id="cd07992">
    <property type="entry name" value="LPLAT_AAK14816-like"/>
    <property type="match status" value="1"/>
</dbReference>
<comment type="caution">
    <text evidence="3">The sequence shown here is derived from an EMBL/GenBank/DDBJ whole genome shotgun (WGS) entry which is preliminary data.</text>
</comment>
<dbReference type="SMART" id="SM00563">
    <property type="entry name" value="PlsC"/>
    <property type="match status" value="1"/>
</dbReference>
<feature type="transmembrane region" description="Helical" evidence="1">
    <location>
        <begin position="434"/>
        <end position="462"/>
    </location>
</feature>
<dbReference type="GeneID" id="75911324"/>
<evidence type="ECO:0000256" key="1">
    <source>
        <dbReference type="SAM" id="Phobius"/>
    </source>
</evidence>
<feature type="domain" description="Phospholipid/glycerol acyltransferase" evidence="2">
    <location>
        <begin position="57"/>
        <end position="240"/>
    </location>
</feature>
<keyword evidence="1" id="KW-1133">Transmembrane helix</keyword>
<organism evidence="3 4">
    <name type="scientific">Umbelopsis ramanniana AG</name>
    <dbReference type="NCBI Taxonomy" id="1314678"/>
    <lineage>
        <taxon>Eukaryota</taxon>
        <taxon>Fungi</taxon>
        <taxon>Fungi incertae sedis</taxon>
        <taxon>Mucoromycota</taxon>
        <taxon>Mucoromycotina</taxon>
        <taxon>Umbelopsidomycetes</taxon>
        <taxon>Umbelopsidales</taxon>
        <taxon>Umbelopsidaceae</taxon>
        <taxon>Umbelopsis</taxon>
    </lineage>
</organism>
<keyword evidence="1" id="KW-0812">Transmembrane</keyword>
<dbReference type="InterPro" id="IPR002123">
    <property type="entry name" value="Plipid/glycerol_acylTrfase"/>
</dbReference>
<evidence type="ECO:0000313" key="4">
    <source>
        <dbReference type="Proteomes" id="UP001206595"/>
    </source>
</evidence>
<keyword evidence="1" id="KW-0472">Membrane</keyword>
<reference evidence="3" key="1">
    <citation type="submission" date="2021-06" db="EMBL/GenBank/DDBJ databases">
        <authorList>
            <consortium name="DOE Joint Genome Institute"/>
            <person name="Mondo S.J."/>
            <person name="Amses K.R."/>
            <person name="Simmons D.R."/>
            <person name="Longcore J.E."/>
            <person name="Seto K."/>
            <person name="Alves G.H."/>
            <person name="Bonds A.E."/>
            <person name="Quandt C.A."/>
            <person name="Davis W.J."/>
            <person name="Chang Y."/>
            <person name="Letcher P.M."/>
            <person name="Powell M.J."/>
            <person name="Kuo A."/>
            <person name="Labutti K."/>
            <person name="Pangilinan J."/>
            <person name="Andreopoulos W."/>
            <person name="Tritt A."/>
            <person name="Riley R."/>
            <person name="Hundley H."/>
            <person name="Johnson J."/>
            <person name="Lipzen A."/>
            <person name="Barry K."/>
            <person name="Berbee M.L."/>
            <person name="Buchler N.E."/>
            <person name="Grigoriev I.V."/>
            <person name="Spatafora J.W."/>
            <person name="Stajich J.E."/>
            <person name="James T.Y."/>
        </authorList>
    </citation>
    <scope>NUCLEOTIDE SEQUENCE</scope>
    <source>
        <strain evidence="3">AG</strain>
    </source>
</reference>
<gene>
    <name evidence="3" type="ORF">K450DRAFT_222891</name>
</gene>
<dbReference type="GO" id="GO:0016287">
    <property type="term" value="F:glycerone-phosphate O-acyltransferase activity"/>
    <property type="evidence" value="ECO:0007669"/>
    <property type="project" value="TreeGrafter"/>
</dbReference>
<reference evidence="3" key="2">
    <citation type="journal article" date="2022" name="Proc. Natl. Acad. Sci. U.S.A.">
        <title>Diploid-dominant life cycles characterize the early evolution of Fungi.</title>
        <authorList>
            <person name="Amses K.R."/>
            <person name="Simmons D.R."/>
            <person name="Longcore J.E."/>
            <person name="Mondo S.J."/>
            <person name="Seto K."/>
            <person name="Jeronimo G.H."/>
            <person name="Bonds A.E."/>
            <person name="Quandt C.A."/>
            <person name="Davis W.J."/>
            <person name="Chang Y."/>
            <person name="Federici B.A."/>
            <person name="Kuo A."/>
            <person name="LaButti K."/>
            <person name="Pangilinan J."/>
            <person name="Andreopoulos W."/>
            <person name="Tritt A."/>
            <person name="Riley R."/>
            <person name="Hundley H."/>
            <person name="Johnson J."/>
            <person name="Lipzen A."/>
            <person name="Barry K."/>
            <person name="Lang B.F."/>
            <person name="Cuomo C.A."/>
            <person name="Buchler N.E."/>
            <person name="Grigoriev I.V."/>
            <person name="Spatafora J.W."/>
            <person name="Stajich J.E."/>
            <person name="James T.Y."/>
        </authorList>
    </citation>
    <scope>NUCLEOTIDE SEQUENCE</scope>
    <source>
        <strain evidence="3">AG</strain>
    </source>
</reference>
<dbReference type="EMBL" id="MU620896">
    <property type="protein sequence ID" value="KAI8583292.1"/>
    <property type="molecule type" value="Genomic_DNA"/>
</dbReference>
<dbReference type="SUPFAM" id="SSF69593">
    <property type="entry name" value="Glycerol-3-phosphate (1)-acyltransferase"/>
    <property type="match status" value="1"/>
</dbReference>
<dbReference type="PANTHER" id="PTHR31605">
    <property type="entry name" value="GLYCEROL-3-PHOSPHATE O-ACYLTRANSFERASE 1"/>
    <property type="match status" value="1"/>
</dbReference>
<dbReference type="GO" id="GO:0008654">
    <property type="term" value="P:phospholipid biosynthetic process"/>
    <property type="evidence" value="ECO:0007669"/>
    <property type="project" value="TreeGrafter"/>
</dbReference>
<evidence type="ECO:0000259" key="2">
    <source>
        <dbReference type="SMART" id="SM00563"/>
    </source>
</evidence>
<evidence type="ECO:0000313" key="3">
    <source>
        <dbReference type="EMBL" id="KAI8583292.1"/>
    </source>
</evidence>
<dbReference type="GO" id="GO:0004366">
    <property type="term" value="F:glycerol-3-phosphate O-acyltransferase activity"/>
    <property type="evidence" value="ECO:0007669"/>
    <property type="project" value="TreeGrafter"/>
</dbReference>
<sequence length="609" mass="67931">MSNQQVAKAADRPLDESRFDQLSYDVVAKSFKVISTIFFREIRTSGYHQIPADKPCIFIVAPHANQFVDPGMVMITSPVRFCPLMAASQFKRKIIGTAARLLHAIPVIRPQDLAAPGAGKTQPRDLISISKTIKVQVEEVISETQIRLASPLNDSDVEALNKEEGVKYKIIPHVDQHDLFDQVHDSLAQGRSIVIFPEGGSHDRLELLPLKVGFALMALGAMAKYPELDVKIVPVGLNYFHPHRFRSRAVVSYGAPISIDKKLVQDFKNGGEAKRDATSKLLQQGRDGLKSVTVNAPDYDVLLIIQAARRLYEPAHRKLRLEQVVELNRRFLIGWTQFKDDPRVIELARKIRAYNQTLKYFGIRDHQVEKTSTATLNAAKTLIVRLSQLMMVAAVGLPATILNSPIILLAIYISQIKQKEALANSSVKIAARDVLATWKILVALVAAPLLFGFYSLLATYYLHTRYSHLSVGNLILIGLALWIGQPILYFTVLRLTENGIDIYKSLGPVFLAVSNPSAAENLRAMRKKLSEDVTEFVNEAGPQALEDFDPKRYERQPSFDSSLTATSRADNSASGFGFLSGANWLDDKWLFQALHYDSESEDDNEVTNL</sequence>
<dbReference type="InterPro" id="IPR052744">
    <property type="entry name" value="GPAT/DAPAT"/>
</dbReference>
<dbReference type="Proteomes" id="UP001206595">
    <property type="component" value="Unassembled WGS sequence"/>
</dbReference>
<accession>A0AAD5HGA2</accession>
<proteinExistence type="predicted"/>
<keyword evidence="4" id="KW-1185">Reference proteome</keyword>
<dbReference type="RefSeq" id="XP_051448296.1">
    <property type="nucleotide sequence ID" value="XM_051585976.1"/>
</dbReference>
<name>A0AAD5HGA2_UMBRA</name>